<accession>A0A8C8CXZ7</accession>
<reference evidence="12" key="2">
    <citation type="submission" date="2025-09" db="UniProtKB">
        <authorList>
            <consortium name="Ensembl"/>
        </authorList>
    </citation>
    <scope>IDENTIFICATION</scope>
</reference>
<comment type="subcellular location">
    <subcellularLocation>
        <location evidence="1">Cell membrane</location>
        <topology evidence="1">Multi-pass membrane protein</topology>
    </subcellularLocation>
</comment>
<dbReference type="InterPro" id="IPR050119">
    <property type="entry name" value="CCR1-9-like"/>
</dbReference>
<dbReference type="PANTHER" id="PTHR10489:SF943">
    <property type="entry name" value="C-C CHEMOKINE RECEPTOR TYPE 6"/>
    <property type="match status" value="1"/>
</dbReference>
<feature type="transmembrane region" description="Helical" evidence="10">
    <location>
        <begin position="296"/>
        <end position="324"/>
    </location>
</feature>
<dbReference type="AlphaFoldDB" id="A0A8C8CXZ7"/>
<keyword evidence="3 10" id="KW-0812">Transmembrane</keyword>
<evidence type="ECO:0000256" key="1">
    <source>
        <dbReference type="ARBA" id="ARBA00004651"/>
    </source>
</evidence>
<protein>
    <submittedName>
        <fullName evidence="12">Chemokine (C-C motif) receptor 6b</fullName>
    </submittedName>
</protein>
<feature type="domain" description="G-protein coupled receptors family 1 profile" evidence="11">
    <location>
        <begin position="101"/>
        <end position="357"/>
    </location>
</feature>
<feature type="transmembrane region" description="Helical" evidence="10">
    <location>
        <begin position="121"/>
        <end position="142"/>
    </location>
</feature>
<dbReference type="InterPro" id="IPR000355">
    <property type="entry name" value="Chemokine_rcpt"/>
</dbReference>
<dbReference type="Proteomes" id="UP000694402">
    <property type="component" value="Unassembled WGS sequence"/>
</dbReference>
<evidence type="ECO:0000256" key="9">
    <source>
        <dbReference type="ARBA" id="ARBA00023224"/>
    </source>
</evidence>
<evidence type="ECO:0000256" key="5">
    <source>
        <dbReference type="ARBA" id="ARBA00023040"/>
    </source>
</evidence>
<evidence type="ECO:0000256" key="2">
    <source>
        <dbReference type="ARBA" id="ARBA00022475"/>
    </source>
</evidence>
<evidence type="ECO:0000256" key="4">
    <source>
        <dbReference type="ARBA" id="ARBA00022989"/>
    </source>
</evidence>
<dbReference type="Gene3D" id="1.20.1070.10">
    <property type="entry name" value="Rhodopsin 7-helix transmembrane proteins"/>
    <property type="match status" value="1"/>
</dbReference>
<name>A0A8C8CXZ7_ONCTS</name>
<dbReference type="InterPro" id="IPR000276">
    <property type="entry name" value="GPCR_Rhodpsn"/>
</dbReference>
<evidence type="ECO:0000313" key="12">
    <source>
        <dbReference type="Ensembl" id="ENSOTSP00005018711.2"/>
    </source>
</evidence>
<evidence type="ECO:0000313" key="13">
    <source>
        <dbReference type="Proteomes" id="UP000694402"/>
    </source>
</evidence>
<dbReference type="GeneTree" id="ENSGT01030000234667"/>
<evidence type="ECO:0000256" key="7">
    <source>
        <dbReference type="ARBA" id="ARBA00023170"/>
    </source>
</evidence>
<reference evidence="12" key="1">
    <citation type="submission" date="2025-08" db="UniProtKB">
        <authorList>
            <consortium name="Ensembl"/>
        </authorList>
    </citation>
    <scope>IDENTIFICATION</scope>
</reference>
<proteinExistence type="predicted"/>
<keyword evidence="2" id="KW-1003">Cell membrane</keyword>
<dbReference type="GO" id="GO:0060326">
    <property type="term" value="P:cell chemotaxis"/>
    <property type="evidence" value="ECO:0007669"/>
    <property type="project" value="TreeGrafter"/>
</dbReference>
<evidence type="ECO:0000256" key="8">
    <source>
        <dbReference type="ARBA" id="ARBA00023180"/>
    </source>
</evidence>
<dbReference type="PRINTS" id="PR00237">
    <property type="entry name" value="GPCRRHODOPSN"/>
</dbReference>
<evidence type="ECO:0000256" key="6">
    <source>
        <dbReference type="ARBA" id="ARBA00023136"/>
    </source>
</evidence>
<dbReference type="Pfam" id="PF00001">
    <property type="entry name" value="7tm_1"/>
    <property type="match status" value="1"/>
</dbReference>
<feature type="transmembrane region" description="Helical" evidence="10">
    <location>
        <begin position="203"/>
        <end position="222"/>
    </location>
</feature>
<dbReference type="PANTHER" id="PTHR10489">
    <property type="entry name" value="CELL ADHESION MOLECULE"/>
    <property type="match status" value="1"/>
</dbReference>
<dbReference type="PROSITE" id="PS50262">
    <property type="entry name" value="G_PROTEIN_RECEP_F1_2"/>
    <property type="match status" value="1"/>
</dbReference>
<organism evidence="12 13">
    <name type="scientific">Oncorhynchus tshawytscha</name>
    <name type="common">Chinook salmon</name>
    <name type="synonym">Salmo tshawytscha</name>
    <dbReference type="NCBI Taxonomy" id="74940"/>
    <lineage>
        <taxon>Eukaryota</taxon>
        <taxon>Metazoa</taxon>
        <taxon>Chordata</taxon>
        <taxon>Craniata</taxon>
        <taxon>Vertebrata</taxon>
        <taxon>Euteleostomi</taxon>
        <taxon>Actinopterygii</taxon>
        <taxon>Neopterygii</taxon>
        <taxon>Teleostei</taxon>
        <taxon>Protacanthopterygii</taxon>
        <taxon>Salmoniformes</taxon>
        <taxon>Salmonidae</taxon>
        <taxon>Salmoninae</taxon>
        <taxon>Oncorhynchus</taxon>
    </lineage>
</organism>
<sequence length="417" mass="47656">MVYELTRKTTLDWANQYNVIYIWGIQSSQVCRFCCEEVINMEVHNAMQTDEYDYYDPKDYTEGYPDESGTEYICNLNLNRDMEIVIQTYVHSFICAFGLCGNALVIVTYAFYKKAKTMTDVYLLNVAVADLLFIVTLPLIIYNEKHDWSMGSVVCKALRGAYSINLYSGMLLLACISGDRYISIVQARRSFGLRSRTLIYSRLICTAIWALAIALSIPTVIYNGRVEETNRLGETIAVCQAQFESNKTARLIKVLVPSLQMTIGFFLPILVMVLCYASIIWTLLRAHSTQRHKAVRVVLAVVVVFIVCHLPYNMALLYHTVALFQQRECEEEKVILTTLTTTRSVAYLHCCLNPILYAFVGVKFRNHFRKILVDLWCLGRKYIYPSGRSSRMTSELYIPARKSTDGSNNENGSSFTM</sequence>
<dbReference type="SUPFAM" id="SSF81321">
    <property type="entry name" value="Family A G protein-coupled receptor-like"/>
    <property type="match status" value="1"/>
</dbReference>
<dbReference type="Ensembl" id="ENSOTST00005020364.2">
    <property type="protein sequence ID" value="ENSOTSP00005018711.2"/>
    <property type="gene ID" value="ENSOTSG00005009154.2"/>
</dbReference>
<evidence type="ECO:0000259" key="11">
    <source>
        <dbReference type="PROSITE" id="PS50262"/>
    </source>
</evidence>
<keyword evidence="9" id="KW-0807">Transducer</keyword>
<dbReference type="GO" id="GO:0006955">
    <property type="term" value="P:immune response"/>
    <property type="evidence" value="ECO:0007669"/>
    <property type="project" value="TreeGrafter"/>
</dbReference>
<keyword evidence="8" id="KW-0325">Glycoprotein</keyword>
<feature type="transmembrane region" description="Helical" evidence="10">
    <location>
        <begin position="263"/>
        <end position="284"/>
    </location>
</feature>
<keyword evidence="5" id="KW-0297">G-protein coupled receptor</keyword>
<keyword evidence="4 10" id="KW-1133">Transmembrane helix</keyword>
<feature type="transmembrane region" description="Helical" evidence="10">
    <location>
        <begin position="89"/>
        <end position="112"/>
    </location>
</feature>
<dbReference type="FunFam" id="1.20.1070.10:FF:000035">
    <property type="entry name" value="C-C chemokine receptor type 6"/>
    <property type="match status" value="1"/>
</dbReference>
<dbReference type="GO" id="GO:0019722">
    <property type="term" value="P:calcium-mediated signaling"/>
    <property type="evidence" value="ECO:0007669"/>
    <property type="project" value="TreeGrafter"/>
</dbReference>
<dbReference type="GO" id="GO:0009897">
    <property type="term" value="C:external side of plasma membrane"/>
    <property type="evidence" value="ECO:0007669"/>
    <property type="project" value="TreeGrafter"/>
</dbReference>
<dbReference type="GO" id="GO:0007204">
    <property type="term" value="P:positive regulation of cytosolic calcium ion concentration"/>
    <property type="evidence" value="ECO:0007669"/>
    <property type="project" value="TreeGrafter"/>
</dbReference>
<dbReference type="PRINTS" id="PR00657">
    <property type="entry name" value="CCCHEMOKINER"/>
</dbReference>
<keyword evidence="6 10" id="KW-0472">Membrane</keyword>
<evidence type="ECO:0000256" key="3">
    <source>
        <dbReference type="ARBA" id="ARBA00022692"/>
    </source>
</evidence>
<dbReference type="GO" id="GO:0016493">
    <property type="term" value="F:C-C chemokine receptor activity"/>
    <property type="evidence" value="ECO:0007669"/>
    <property type="project" value="TreeGrafter"/>
</dbReference>
<dbReference type="InterPro" id="IPR017452">
    <property type="entry name" value="GPCR_Rhodpsn_7TM"/>
</dbReference>
<keyword evidence="7" id="KW-0675">Receptor</keyword>
<feature type="transmembrane region" description="Helical" evidence="10">
    <location>
        <begin position="344"/>
        <end position="362"/>
    </location>
</feature>
<gene>
    <name evidence="12" type="primary">LOC112256539</name>
</gene>
<keyword evidence="13" id="KW-1185">Reference proteome</keyword>
<evidence type="ECO:0000256" key="10">
    <source>
        <dbReference type="SAM" id="Phobius"/>
    </source>
</evidence>
<dbReference type="GO" id="GO:0019957">
    <property type="term" value="F:C-C chemokine binding"/>
    <property type="evidence" value="ECO:0007669"/>
    <property type="project" value="TreeGrafter"/>
</dbReference>